<comment type="caution">
    <text evidence="1">The sequence shown here is derived from an EMBL/GenBank/DDBJ whole genome shotgun (WGS) entry which is preliminary data.</text>
</comment>
<dbReference type="EMBL" id="JAMPKX010000016">
    <property type="protein sequence ID" value="MEP0949899.1"/>
    <property type="molecule type" value="Genomic_DNA"/>
</dbReference>
<protein>
    <submittedName>
        <fullName evidence="1">Uncharacterized protein</fullName>
    </submittedName>
</protein>
<organism evidence="1 2">
    <name type="scientific">Leptolyngbya subtilissima DQ-A4</name>
    <dbReference type="NCBI Taxonomy" id="2933933"/>
    <lineage>
        <taxon>Bacteria</taxon>
        <taxon>Bacillati</taxon>
        <taxon>Cyanobacteriota</taxon>
        <taxon>Cyanophyceae</taxon>
        <taxon>Leptolyngbyales</taxon>
        <taxon>Leptolyngbyaceae</taxon>
        <taxon>Leptolyngbya group</taxon>
        <taxon>Leptolyngbya</taxon>
    </lineage>
</organism>
<sequence length="212" mass="22419">MIRTIKNALSFLLFAGILLVLVGVARPAFADPIAQKSSQYAEITQALTDLQQLQSNPDADLKAEGYTADSLAQKLSDLRFQKYIQDTSEDWGICSNTTAATVGVYGYDPDHKNATPEIAYLGAGQTTDDDWACTGVFLPSDASVTGIDLGGEGAIASLVDGTRLTISENPITGAIEFDAPIYKVLKAADTTLPLPEFTLADVATQVATAPVD</sequence>
<keyword evidence="2" id="KW-1185">Reference proteome</keyword>
<name>A0ABV0KAX6_9CYAN</name>
<evidence type="ECO:0000313" key="2">
    <source>
        <dbReference type="Proteomes" id="UP001482513"/>
    </source>
</evidence>
<gene>
    <name evidence="1" type="ORF">NC992_23705</name>
</gene>
<evidence type="ECO:0000313" key="1">
    <source>
        <dbReference type="EMBL" id="MEP0949899.1"/>
    </source>
</evidence>
<dbReference type="Proteomes" id="UP001482513">
    <property type="component" value="Unassembled WGS sequence"/>
</dbReference>
<reference evidence="1 2" key="1">
    <citation type="submission" date="2022-04" db="EMBL/GenBank/DDBJ databases">
        <title>Positive selection, recombination, and allopatry shape intraspecific diversity of widespread and dominant cyanobacteria.</title>
        <authorList>
            <person name="Wei J."/>
            <person name="Shu W."/>
            <person name="Hu C."/>
        </authorList>
    </citation>
    <scope>NUCLEOTIDE SEQUENCE [LARGE SCALE GENOMIC DNA]</scope>
    <source>
        <strain evidence="1 2">DQ-A4</strain>
    </source>
</reference>
<accession>A0ABV0KAX6</accession>
<proteinExistence type="predicted"/>
<dbReference type="RefSeq" id="WP_190697664.1">
    <property type="nucleotide sequence ID" value="NZ_JAMPKX010000016.1"/>
</dbReference>